<dbReference type="Proteomes" id="UP001372338">
    <property type="component" value="Unassembled WGS sequence"/>
</dbReference>
<gene>
    <name evidence="6" type="ORF">RIF29_41687</name>
</gene>
<dbReference type="EMBL" id="JAYWIO010000008">
    <property type="protein sequence ID" value="KAK7246817.1"/>
    <property type="molecule type" value="Genomic_DNA"/>
</dbReference>
<dbReference type="SUPFAM" id="SSF56112">
    <property type="entry name" value="Protein kinase-like (PK-like)"/>
    <property type="match status" value="1"/>
</dbReference>
<evidence type="ECO:0000313" key="7">
    <source>
        <dbReference type="Proteomes" id="UP001372338"/>
    </source>
</evidence>
<evidence type="ECO:0000256" key="5">
    <source>
        <dbReference type="ARBA" id="ARBA00023136"/>
    </source>
</evidence>
<keyword evidence="2" id="KW-0812">Transmembrane</keyword>
<keyword evidence="3" id="KW-0732">Signal</keyword>
<evidence type="ECO:0000256" key="4">
    <source>
        <dbReference type="ARBA" id="ARBA00022989"/>
    </source>
</evidence>
<dbReference type="PANTHER" id="PTHR47974">
    <property type="entry name" value="OS07G0415500 PROTEIN"/>
    <property type="match status" value="1"/>
</dbReference>
<dbReference type="PANTHER" id="PTHR47974:SF9">
    <property type="entry name" value="RECEPTOR-LIKE SERINE_THREONINE-PROTEIN KINASE"/>
    <property type="match status" value="1"/>
</dbReference>
<reference evidence="6 7" key="1">
    <citation type="submission" date="2024-01" db="EMBL/GenBank/DDBJ databases">
        <title>The genomes of 5 underutilized Papilionoideae crops provide insights into root nodulation and disease resistanc.</title>
        <authorList>
            <person name="Yuan L."/>
        </authorList>
    </citation>
    <scope>NUCLEOTIDE SEQUENCE [LARGE SCALE GENOMIC DNA]</scope>
    <source>
        <strain evidence="6">ZHUSHIDOU_FW_LH</strain>
        <tissue evidence="6">Leaf</tissue>
    </source>
</reference>
<name>A0AAN9EBM2_CROPI</name>
<dbReference type="Gene3D" id="3.30.200.20">
    <property type="entry name" value="Phosphorylase Kinase, domain 1"/>
    <property type="match status" value="1"/>
</dbReference>
<evidence type="ECO:0000256" key="1">
    <source>
        <dbReference type="ARBA" id="ARBA00004167"/>
    </source>
</evidence>
<protein>
    <submittedName>
        <fullName evidence="6">Uncharacterized protein</fullName>
    </submittedName>
</protein>
<dbReference type="GO" id="GO:0016020">
    <property type="term" value="C:membrane"/>
    <property type="evidence" value="ECO:0007669"/>
    <property type="project" value="UniProtKB-SubCell"/>
</dbReference>
<keyword evidence="4" id="KW-1133">Transmembrane helix</keyword>
<comment type="subcellular location">
    <subcellularLocation>
        <location evidence="1">Membrane</location>
        <topology evidence="1">Single-pass membrane protein</topology>
    </subcellularLocation>
</comment>
<proteinExistence type="predicted"/>
<keyword evidence="5" id="KW-0472">Membrane</keyword>
<evidence type="ECO:0000256" key="3">
    <source>
        <dbReference type="ARBA" id="ARBA00022729"/>
    </source>
</evidence>
<keyword evidence="7" id="KW-1185">Reference proteome</keyword>
<dbReference type="InterPro" id="IPR011009">
    <property type="entry name" value="Kinase-like_dom_sf"/>
</dbReference>
<accession>A0AAN9EBM2</accession>
<dbReference type="AlphaFoldDB" id="A0AAN9EBM2"/>
<comment type="caution">
    <text evidence="6">The sequence shown here is derived from an EMBL/GenBank/DDBJ whole genome shotgun (WGS) entry which is preliminary data.</text>
</comment>
<evidence type="ECO:0000256" key="2">
    <source>
        <dbReference type="ARBA" id="ARBA00022692"/>
    </source>
</evidence>
<evidence type="ECO:0000313" key="6">
    <source>
        <dbReference type="EMBL" id="KAK7246817.1"/>
    </source>
</evidence>
<organism evidence="6 7">
    <name type="scientific">Crotalaria pallida</name>
    <name type="common">Smooth rattlebox</name>
    <name type="synonym">Crotalaria striata</name>
    <dbReference type="NCBI Taxonomy" id="3830"/>
    <lineage>
        <taxon>Eukaryota</taxon>
        <taxon>Viridiplantae</taxon>
        <taxon>Streptophyta</taxon>
        <taxon>Embryophyta</taxon>
        <taxon>Tracheophyta</taxon>
        <taxon>Spermatophyta</taxon>
        <taxon>Magnoliopsida</taxon>
        <taxon>eudicotyledons</taxon>
        <taxon>Gunneridae</taxon>
        <taxon>Pentapetalae</taxon>
        <taxon>rosids</taxon>
        <taxon>fabids</taxon>
        <taxon>Fabales</taxon>
        <taxon>Fabaceae</taxon>
        <taxon>Papilionoideae</taxon>
        <taxon>50 kb inversion clade</taxon>
        <taxon>genistoids sensu lato</taxon>
        <taxon>core genistoids</taxon>
        <taxon>Crotalarieae</taxon>
        <taxon>Crotalaria</taxon>
    </lineage>
</organism>
<sequence>MSGPILQPGLIPVYKGLLFDGTQVAFKRFKNCSVVGDDSFTHEVQVIASVRHVNLVTLRGYCTATTNLEGHQRIIGEWESS</sequence>